<dbReference type="PATRIC" id="fig|1086011.3.peg.2530"/>
<dbReference type="PROSITE" id="PS51257">
    <property type="entry name" value="PROKAR_LIPOPROTEIN"/>
    <property type="match status" value="1"/>
</dbReference>
<gene>
    <name evidence="2" type="ORF">HJ01_02584</name>
</gene>
<dbReference type="SUPFAM" id="SSF49785">
    <property type="entry name" value="Galactose-binding domain-like"/>
    <property type="match status" value="2"/>
</dbReference>
<feature type="chain" id="PRO_5003609706" evidence="1">
    <location>
        <begin position="22"/>
        <end position="698"/>
    </location>
</feature>
<keyword evidence="3" id="KW-1185">Reference proteome</keyword>
<dbReference type="STRING" id="1086011.HJ01_02584"/>
<dbReference type="OrthoDB" id="5381604at2"/>
<dbReference type="GO" id="GO:0016787">
    <property type="term" value="F:hydrolase activity"/>
    <property type="evidence" value="ECO:0007669"/>
    <property type="project" value="UniProtKB-KW"/>
</dbReference>
<keyword evidence="1" id="KW-0732">Signal</keyword>
<accession>H7FTR2</accession>
<dbReference type="AlphaFoldDB" id="H7FTR2"/>
<evidence type="ECO:0000313" key="2">
    <source>
        <dbReference type="EMBL" id="EIA08053.1"/>
    </source>
</evidence>
<name>H7FTR2_FLAFP</name>
<keyword evidence="2" id="KW-0378">Hydrolase</keyword>
<feature type="signal peptide" evidence="1">
    <location>
        <begin position="1"/>
        <end position="21"/>
    </location>
</feature>
<dbReference type="EMBL" id="AHKF01000019">
    <property type="protein sequence ID" value="EIA08053.1"/>
    <property type="molecule type" value="Genomic_DNA"/>
</dbReference>
<dbReference type="Proteomes" id="UP000005566">
    <property type="component" value="Unassembled WGS sequence"/>
</dbReference>
<dbReference type="eggNOG" id="COG2273">
    <property type="taxonomic scope" value="Bacteria"/>
</dbReference>
<evidence type="ECO:0000256" key="1">
    <source>
        <dbReference type="SAM" id="SignalP"/>
    </source>
</evidence>
<dbReference type="InterPro" id="IPR008979">
    <property type="entry name" value="Galactose-bd-like_sf"/>
</dbReference>
<evidence type="ECO:0000313" key="3">
    <source>
        <dbReference type="Proteomes" id="UP000005566"/>
    </source>
</evidence>
<sequence>MKNIKFIIGLIVLTIFIGCTADTNDVDLDSLDAPTNVSALATVSQDNSGNVTLTPRGEGATQYEIYFGDGSAEGATLKPGETVLHKYAEGIYQVKIIGSTLNGKKTEVSQELTVSFKAPENLVVNISNDSSISKQVNVTANADFAMFFEVYFGEPGNDDPVVANIGETASCVYKQAGKYTIRVVAKSAAIKTTEYTQEFEAKTINGPTVAAPTPANNAADVIAIYSNKYTPIAISEWNPGWGQTTVLTDVLIAGNNTLKYSALNYTGIVTDYGNPTNLSAMKYVHFDYWTSDAKTLSLKLVNTNVGKEDIKAVSTITIGAWTGVDILLSSYNTDLSAISQIIFESSGATVYIDNLYFYKNSTLASAPITAAPTPTVDSKNVISIYSNAYTPLAISEWNPGWGQTTVLTDQLIAGNNTLKYTNLNYTGIVTNYDNPTNLSGMTHVHFDYWSNDAKSLSLKLVNTKLGKEDIKSVSTVTLGAWTGVDILLSNYNTDLSAISQIIFESSDATVYIDNLYFYKSSTSGGGASGVAPFSPINFESGGYGANWTWAVFENGSNALIEFVSNPNTSGINSSSKVAKITALKAGQPWVGCESKHGTDIGSFKFDSTNKIVRIMVYKTVISYVGIKFAEANGDAQPEVKVANTKINQWEELTFDLSGSIGKGATGVIDQIIIFPDFNLNGRAQDNVVYFDNITFSSN</sequence>
<dbReference type="eggNOG" id="COG3291">
    <property type="taxonomic scope" value="Bacteria"/>
</dbReference>
<proteinExistence type="predicted"/>
<protein>
    <submittedName>
        <fullName evidence="2">Glycosyl hydrolase, family 16</fullName>
    </submittedName>
</protein>
<organism evidence="2 3">
    <name type="scientific">Flavobacterium frigoris (strain PS1)</name>
    <dbReference type="NCBI Taxonomy" id="1086011"/>
    <lineage>
        <taxon>Bacteria</taxon>
        <taxon>Pseudomonadati</taxon>
        <taxon>Bacteroidota</taxon>
        <taxon>Flavobacteriia</taxon>
        <taxon>Flavobacteriales</taxon>
        <taxon>Flavobacteriaceae</taxon>
        <taxon>Flavobacterium</taxon>
    </lineage>
</organism>
<reference evidence="2 3" key="1">
    <citation type="journal article" date="2014" name="Acta Crystallogr. D">
        <title>Structure-based characterization and antifreeze properties of a hyperactive ice-binding protein from the Antarctic bacterium Flavobacterium frigoris PS1.</title>
        <authorList>
            <person name="Do H."/>
            <person name="Kim S.J."/>
            <person name="Kim H.J."/>
            <person name="Lee J.H."/>
        </authorList>
    </citation>
    <scope>NUCLEOTIDE SEQUENCE [LARGE SCALE GENOMIC DNA]</scope>
    <source>
        <strain evidence="2 3">PS1</strain>
    </source>
</reference>
<dbReference type="RefSeq" id="WP_007138761.1">
    <property type="nucleotide sequence ID" value="NZ_AHKF01000019.1"/>
</dbReference>
<comment type="caution">
    <text evidence="2">The sequence shown here is derived from an EMBL/GenBank/DDBJ whole genome shotgun (WGS) entry which is preliminary data.</text>
</comment>